<dbReference type="OrthoDB" id="2563191at2759"/>
<feature type="compositionally biased region" description="Low complexity" evidence="1">
    <location>
        <begin position="175"/>
        <end position="184"/>
    </location>
</feature>
<feature type="compositionally biased region" description="Acidic residues" evidence="1">
    <location>
        <begin position="711"/>
        <end position="727"/>
    </location>
</feature>
<dbReference type="AlphaFoldDB" id="A0A5C3MEJ7"/>
<feature type="region of interest" description="Disordered" evidence="1">
    <location>
        <begin position="788"/>
        <end position="836"/>
    </location>
</feature>
<dbReference type="STRING" id="68775.A0A5C3MEJ7"/>
<sequence length="859" mass="93636">MSSAAPGPIASTYACKCLNVRLRSTPAQSAPPEAPHDPAYSPVFVLDDGITVTHPQLTVRIRTRGIPIPGTLRCSRFTSLSCLLCELPVYRVFQIVPVDVEGKDGPLLPTEDWVEHEILKSSTGWVEVHKDCPTGDALVQAESSPDYSQVFSLMLPSSPLPLASSKPAEEPPSSPTSSSSAVSASPPPTSYLTDMRPLFPPPPFTPSHSAFMHLSSLAGAQSQALRAQAEQYIADVVRDKKAEVERAEAELRRSVEVLWKKFREAMNKINHERSHSAAVPRSPLAREPKMSVNTSSVSVSGTSPHGTPTPIRDFVPIQVPVARSPPAPTSRMSALSASLVTSSFHHPRARQSPPPGVNASPRSSNQSISTADSATLVQPNSAGVLGSNVLQYKRNINDSINTATSYRYFQDLEEDMARHKREREALTKKPESDQAQTQEAGPSRRPTTPPTNGNKKQKKQQSGSESNTEDMNVKAETDPMQSRGRESKGKRKVTFDSQPAIVTIKREVNSEKEEAAAAQSDDPREMIFDLEDLDDEGIEHPPGSRHSLPLIEQPPVSRPLRSARGKTQNLLGLPASFSGLRPASLPAPSNMRPLRSQPGVDSSSQMSLPRPSAPISREMPRRGSSSNTPVQSPPAEDKQLDARDAEIMKLVAANAPSHRGAWKPDSKAWQTFTRRQDSKEPSRTNIPEEEDDSNSDGLGFASTSARHTEDPTEEERDDDDDEYEETDAVPYHLRSGIAGSLPIEIHIRSQAKEVLSLASYQPKTSLTDRPGTVVPSLPKITSSTAIRKAAYAERDRSRSMDPGALDFEEDEDDVEQDSDEELSKGETLESGGKGRKKALRILQKRSEIPAAGMWRSLAS</sequence>
<evidence type="ECO:0000313" key="2">
    <source>
        <dbReference type="EMBL" id="TFK43834.1"/>
    </source>
</evidence>
<accession>A0A5C3MEJ7</accession>
<name>A0A5C3MEJ7_9AGAR</name>
<feature type="compositionally biased region" description="Low complexity" evidence="1">
    <location>
        <begin position="291"/>
        <end position="303"/>
    </location>
</feature>
<feature type="region of interest" description="Disordered" evidence="1">
    <location>
        <begin position="273"/>
        <end position="313"/>
    </location>
</feature>
<dbReference type="Proteomes" id="UP000308652">
    <property type="component" value="Unassembled WGS sequence"/>
</dbReference>
<organism evidence="2 3">
    <name type="scientific">Crucibulum laeve</name>
    <dbReference type="NCBI Taxonomy" id="68775"/>
    <lineage>
        <taxon>Eukaryota</taxon>
        <taxon>Fungi</taxon>
        <taxon>Dikarya</taxon>
        <taxon>Basidiomycota</taxon>
        <taxon>Agaricomycotina</taxon>
        <taxon>Agaricomycetes</taxon>
        <taxon>Agaricomycetidae</taxon>
        <taxon>Agaricales</taxon>
        <taxon>Agaricineae</taxon>
        <taxon>Nidulariaceae</taxon>
        <taxon>Crucibulum</taxon>
    </lineage>
</organism>
<feature type="compositionally biased region" description="Low complexity" evidence="1">
    <location>
        <begin position="441"/>
        <end position="464"/>
    </location>
</feature>
<feature type="compositionally biased region" description="Basic and acidic residues" evidence="1">
    <location>
        <begin position="471"/>
        <end position="487"/>
    </location>
</feature>
<dbReference type="EMBL" id="ML213591">
    <property type="protein sequence ID" value="TFK43834.1"/>
    <property type="molecule type" value="Genomic_DNA"/>
</dbReference>
<reference evidence="2 3" key="1">
    <citation type="journal article" date="2019" name="Nat. Ecol. Evol.">
        <title>Megaphylogeny resolves global patterns of mushroom evolution.</title>
        <authorList>
            <person name="Varga T."/>
            <person name="Krizsan K."/>
            <person name="Foldi C."/>
            <person name="Dima B."/>
            <person name="Sanchez-Garcia M."/>
            <person name="Sanchez-Ramirez S."/>
            <person name="Szollosi G.J."/>
            <person name="Szarkandi J.G."/>
            <person name="Papp V."/>
            <person name="Albert L."/>
            <person name="Andreopoulos W."/>
            <person name="Angelini C."/>
            <person name="Antonin V."/>
            <person name="Barry K.W."/>
            <person name="Bougher N.L."/>
            <person name="Buchanan P."/>
            <person name="Buyck B."/>
            <person name="Bense V."/>
            <person name="Catcheside P."/>
            <person name="Chovatia M."/>
            <person name="Cooper J."/>
            <person name="Damon W."/>
            <person name="Desjardin D."/>
            <person name="Finy P."/>
            <person name="Geml J."/>
            <person name="Haridas S."/>
            <person name="Hughes K."/>
            <person name="Justo A."/>
            <person name="Karasinski D."/>
            <person name="Kautmanova I."/>
            <person name="Kiss B."/>
            <person name="Kocsube S."/>
            <person name="Kotiranta H."/>
            <person name="LaButti K.M."/>
            <person name="Lechner B.E."/>
            <person name="Liimatainen K."/>
            <person name="Lipzen A."/>
            <person name="Lukacs Z."/>
            <person name="Mihaltcheva S."/>
            <person name="Morgado L.N."/>
            <person name="Niskanen T."/>
            <person name="Noordeloos M.E."/>
            <person name="Ohm R.A."/>
            <person name="Ortiz-Santana B."/>
            <person name="Ovrebo C."/>
            <person name="Racz N."/>
            <person name="Riley R."/>
            <person name="Savchenko A."/>
            <person name="Shiryaev A."/>
            <person name="Soop K."/>
            <person name="Spirin V."/>
            <person name="Szebenyi C."/>
            <person name="Tomsovsky M."/>
            <person name="Tulloss R.E."/>
            <person name="Uehling J."/>
            <person name="Grigoriev I.V."/>
            <person name="Vagvolgyi C."/>
            <person name="Papp T."/>
            <person name="Martin F.M."/>
            <person name="Miettinen O."/>
            <person name="Hibbett D.S."/>
            <person name="Nagy L.G."/>
        </authorList>
    </citation>
    <scope>NUCLEOTIDE SEQUENCE [LARGE SCALE GENOMIC DNA]</scope>
    <source>
        <strain evidence="2 3">CBS 166.37</strain>
    </source>
</reference>
<protein>
    <submittedName>
        <fullName evidence="2">Uncharacterized protein</fullName>
    </submittedName>
</protein>
<keyword evidence="3" id="KW-1185">Reference proteome</keyword>
<gene>
    <name evidence="2" type="ORF">BDQ12DRAFT_675634</name>
</gene>
<evidence type="ECO:0000256" key="1">
    <source>
        <dbReference type="SAM" id="MobiDB-lite"/>
    </source>
</evidence>
<feature type="compositionally biased region" description="Basic and acidic residues" evidence="1">
    <location>
        <begin position="790"/>
        <end position="799"/>
    </location>
</feature>
<feature type="region of interest" description="Disordered" evidence="1">
    <location>
        <begin position="421"/>
        <end position="732"/>
    </location>
</feature>
<proteinExistence type="predicted"/>
<feature type="compositionally biased region" description="Basic and acidic residues" evidence="1">
    <location>
        <begin position="635"/>
        <end position="647"/>
    </location>
</feature>
<feature type="compositionally biased region" description="Basic and acidic residues" evidence="1">
    <location>
        <begin position="422"/>
        <end position="432"/>
    </location>
</feature>
<feature type="region of interest" description="Disordered" evidence="1">
    <location>
        <begin position="161"/>
        <end position="203"/>
    </location>
</feature>
<feature type="compositionally biased region" description="Acidic residues" evidence="1">
    <location>
        <begin position="806"/>
        <end position="820"/>
    </location>
</feature>
<evidence type="ECO:0000313" key="3">
    <source>
        <dbReference type="Proteomes" id="UP000308652"/>
    </source>
</evidence>
<feature type="compositionally biased region" description="Basic and acidic residues" evidence="1">
    <location>
        <begin position="504"/>
        <end position="527"/>
    </location>
</feature>
<feature type="compositionally biased region" description="Polar residues" evidence="1">
    <location>
        <begin position="360"/>
        <end position="375"/>
    </location>
</feature>
<feature type="region of interest" description="Disordered" evidence="1">
    <location>
        <begin position="341"/>
        <end position="375"/>
    </location>
</feature>
<feature type="compositionally biased region" description="Acidic residues" evidence="1">
    <location>
        <begin position="528"/>
        <end position="537"/>
    </location>
</feature>